<sequence>MDTVRSFKELSKTRLKTLRSSGDTSLGLQQVQHRVATDAGYRSWSALLGADERDRQLALVMTPEPHLNIYGFGPGSFSKTLEQRREEFEQRRGELRASASHVDEVRAWLAANIAPRRTLNTQVGSYALKHLAEEDLGDYVANGELIAAAIIAGYPYRRGGDGSPNAVFGVRSRSITVLRQRLR</sequence>
<proteinExistence type="predicted"/>
<name>A0ABW7QG65_9MICO</name>
<reference evidence="1 2" key="1">
    <citation type="submission" date="2024-09" db="EMBL/GenBank/DDBJ databases">
        <authorList>
            <person name="Pan X."/>
        </authorList>
    </citation>
    <scope>NUCLEOTIDE SEQUENCE [LARGE SCALE GENOMIC DNA]</scope>
    <source>
        <strain evidence="1 2">B2969</strain>
    </source>
</reference>
<gene>
    <name evidence="1" type="ORF">ACH3VR_22695</name>
</gene>
<dbReference type="RefSeq" id="WP_397558618.1">
    <property type="nucleotide sequence ID" value="NZ_JBIQWL010000018.1"/>
</dbReference>
<protein>
    <submittedName>
        <fullName evidence="1">Uncharacterized protein</fullName>
    </submittedName>
</protein>
<dbReference type="EMBL" id="JBIQWL010000018">
    <property type="protein sequence ID" value="MFH8253192.1"/>
    <property type="molecule type" value="Genomic_DNA"/>
</dbReference>
<dbReference type="Proteomes" id="UP001610861">
    <property type="component" value="Unassembled WGS sequence"/>
</dbReference>
<keyword evidence="2" id="KW-1185">Reference proteome</keyword>
<accession>A0ABW7QG65</accession>
<evidence type="ECO:0000313" key="2">
    <source>
        <dbReference type="Proteomes" id="UP001610861"/>
    </source>
</evidence>
<comment type="caution">
    <text evidence="1">The sequence shown here is derived from an EMBL/GenBank/DDBJ whole genome shotgun (WGS) entry which is preliminary data.</text>
</comment>
<organism evidence="1 2">
    <name type="scientific">Microbacterium alkaliflavum</name>
    <dbReference type="NCBI Taxonomy" id="3248839"/>
    <lineage>
        <taxon>Bacteria</taxon>
        <taxon>Bacillati</taxon>
        <taxon>Actinomycetota</taxon>
        <taxon>Actinomycetes</taxon>
        <taxon>Micrococcales</taxon>
        <taxon>Microbacteriaceae</taxon>
        <taxon>Microbacterium</taxon>
    </lineage>
</organism>
<evidence type="ECO:0000313" key="1">
    <source>
        <dbReference type="EMBL" id="MFH8253192.1"/>
    </source>
</evidence>